<name>A0A3A6QGL0_9EURY</name>
<evidence type="ECO:0000313" key="2">
    <source>
        <dbReference type="EMBL" id="RJX51197.1"/>
    </source>
</evidence>
<dbReference type="EMBL" id="QMDW01000003">
    <property type="protein sequence ID" value="RJX51197.1"/>
    <property type="molecule type" value="Genomic_DNA"/>
</dbReference>
<gene>
    <name evidence="2" type="ORF">DP106_03700</name>
</gene>
<reference evidence="2 3" key="1">
    <citation type="submission" date="2018-06" db="EMBL/GenBank/DDBJ databases">
        <title>Halonotius sp. F13-13 a new haloarchaeeon isolated from a solar saltern from Isla Cristina, Huelva, Spain.</title>
        <authorList>
            <person name="Duran-Viseras A."/>
            <person name="Sanchez-Porro C."/>
            <person name="Ventosa A."/>
        </authorList>
    </citation>
    <scope>NUCLEOTIDE SEQUENCE [LARGE SCALE GENOMIC DNA]</scope>
    <source>
        <strain evidence="2 3">CECT 7525</strain>
    </source>
</reference>
<protein>
    <recommendedName>
        <fullName evidence="4">RING-type E3 ubiquitin transferase</fullName>
    </recommendedName>
</protein>
<evidence type="ECO:0008006" key="4">
    <source>
        <dbReference type="Google" id="ProtNLM"/>
    </source>
</evidence>
<sequence>MVIQQSISITPLAGGSASELGFWPTLFGGIMAALAARTAIHIGIKEVKLLWKIVRTETLAVDQATATDELVQIQGCVQPTQPDDTFTSPILDNECVVYEYRVDRYGFDIRQSLQNSGSEPVESGSAYTSFVLSDGNGDIVIDPNADSLVLQTTTETLSTKAEQIADERVEFEPTAYRLASGESTQPVDLTERTINVGERVIVIGRTTTVAEQTTTGGDAVITPEESGLTVMDGDPRNVAKTKARRGVFALICAPVFSFFAVFMLQDAIFTIL</sequence>
<keyword evidence="1" id="KW-1133">Transmembrane helix</keyword>
<feature type="transmembrane region" description="Helical" evidence="1">
    <location>
        <begin position="20"/>
        <end position="40"/>
    </location>
</feature>
<keyword evidence="3" id="KW-1185">Reference proteome</keyword>
<keyword evidence="1" id="KW-0812">Transmembrane</keyword>
<feature type="transmembrane region" description="Helical" evidence="1">
    <location>
        <begin position="246"/>
        <end position="264"/>
    </location>
</feature>
<dbReference type="AlphaFoldDB" id="A0A3A6QGL0"/>
<comment type="caution">
    <text evidence="2">The sequence shown here is derived from an EMBL/GenBank/DDBJ whole genome shotgun (WGS) entry which is preliminary data.</text>
</comment>
<organism evidence="2 3">
    <name type="scientific">Halonotius pteroides</name>
    <dbReference type="NCBI Taxonomy" id="268735"/>
    <lineage>
        <taxon>Archaea</taxon>
        <taxon>Methanobacteriati</taxon>
        <taxon>Methanobacteriota</taxon>
        <taxon>Stenosarchaea group</taxon>
        <taxon>Halobacteria</taxon>
        <taxon>Halobacteriales</taxon>
        <taxon>Haloferacaceae</taxon>
        <taxon>Halonotius</taxon>
    </lineage>
</organism>
<dbReference type="Proteomes" id="UP000281564">
    <property type="component" value="Unassembled WGS sequence"/>
</dbReference>
<accession>A0A3A6QGL0</accession>
<evidence type="ECO:0000313" key="3">
    <source>
        <dbReference type="Proteomes" id="UP000281564"/>
    </source>
</evidence>
<keyword evidence="1" id="KW-0472">Membrane</keyword>
<evidence type="ECO:0000256" key="1">
    <source>
        <dbReference type="SAM" id="Phobius"/>
    </source>
</evidence>
<proteinExistence type="predicted"/>